<dbReference type="Pfam" id="PF02120">
    <property type="entry name" value="Flg_hook"/>
    <property type="match status" value="1"/>
</dbReference>
<sequence length="504" mass="54471">MQQMSNILLSNSSKSADVGSKGNVQDVENTSFLSTFNQASESSTAVKNASVKTVDSNIEAPIYDADIENELNKTAEQLSDENSDADMIFAQLTMADTLGKRNPHGGNELPYVDKSGEYIGRNAQIGPIFDELTEINTADKSFNVNSLDLDSIEFEGEFLTNRISLAEQLTSSEETVAQLSEQELSSLMSFSDLSAQELQALDHGQLSALINDFNLQLPVVDESILTIAEIALDDSEHISFAATMASQQGVSSSGSGATLPDSLADPKAILGDKARIDGNIQPVAAEVKTLEKAEFSVVLDSVAGKRANESSVNVNSATNGLDMFADVSDVDTKSLQNQSSFTPVHKSEVPQFQLSLRPQAEAGNQMQEMIQKFSPVMKQQLITMVSNGIQQAEIRLDPPELGHLTVKIQIQGDQTQVQFHVAQSQTRDLVEQAIPRLRDMLASEGLQLTDSQVSQGGGGREQQQESSDHQGQTSDSQLDEIAAQEASLMTNTSRSLHSAIDYYA</sequence>
<keyword evidence="3" id="KW-0969">Cilium</keyword>
<evidence type="ECO:0000256" key="1">
    <source>
        <dbReference type="SAM" id="MobiDB-lite"/>
    </source>
</evidence>
<feature type="region of interest" description="Disordered" evidence="1">
    <location>
        <begin position="450"/>
        <end position="478"/>
    </location>
</feature>
<keyword evidence="4" id="KW-1185">Reference proteome</keyword>
<evidence type="ECO:0000313" key="3">
    <source>
        <dbReference type="EMBL" id="GGQ26305.1"/>
    </source>
</evidence>
<feature type="region of interest" description="Disordered" evidence="1">
    <location>
        <begin position="1"/>
        <end position="23"/>
    </location>
</feature>
<keyword evidence="3" id="KW-0282">Flagellum</keyword>
<dbReference type="PANTHER" id="PTHR37533">
    <property type="entry name" value="FLAGELLAR HOOK-LENGTH CONTROL PROTEIN"/>
    <property type="match status" value="1"/>
</dbReference>
<feature type="compositionally biased region" description="Polar residues" evidence="1">
    <location>
        <begin position="1"/>
        <end position="15"/>
    </location>
</feature>
<protein>
    <submittedName>
        <fullName evidence="3">Flagellar hook-length control protein FliK</fullName>
    </submittedName>
</protein>
<keyword evidence="3" id="KW-0966">Cell projection</keyword>
<dbReference type="InterPro" id="IPR038610">
    <property type="entry name" value="FliK-like_C_sf"/>
</dbReference>
<name>A0ABQ2RH23_9GAMM</name>
<dbReference type="Proteomes" id="UP000619118">
    <property type="component" value="Unassembled WGS sequence"/>
</dbReference>
<dbReference type="RefSeq" id="WP_160054615.1">
    <property type="nucleotide sequence ID" value="NZ_BMQX01000021.1"/>
</dbReference>
<dbReference type="EMBL" id="BMQX01000021">
    <property type="protein sequence ID" value="GGQ26305.1"/>
    <property type="molecule type" value="Genomic_DNA"/>
</dbReference>
<comment type="caution">
    <text evidence="3">The sequence shown here is derived from an EMBL/GenBank/DDBJ whole genome shotgun (WGS) entry which is preliminary data.</text>
</comment>
<dbReference type="InterPro" id="IPR021136">
    <property type="entry name" value="Flagellar_hook_control-like_C"/>
</dbReference>
<accession>A0ABQ2RH23</accession>
<organism evidence="3 4">
    <name type="scientific">Shewanella litoralis</name>
    <dbReference type="NCBI Taxonomy" id="2282700"/>
    <lineage>
        <taxon>Bacteria</taxon>
        <taxon>Pseudomonadati</taxon>
        <taxon>Pseudomonadota</taxon>
        <taxon>Gammaproteobacteria</taxon>
        <taxon>Alteromonadales</taxon>
        <taxon>Shewanellaceae</taxon>
        <taxon>Shewanella</taxon>
    </lineage>
</organism>
<proteinExistence type="predicted"/>
<evidence type="ECO:0000313" key="4">
    <source>
        <dbReference type="Proteomes" id="UP000619118"/>
    </source>
</evidence>
<dbReference type="PANTHER" id="PTHR37533:SF2">
    <property type="entry name" value="FLAGELLAR HOOK-LENGTH CONTROL PROTEIN"/>
    <property type="match status" value="1"/>
</dbReference>
<reference evidence="4" key="1">
    <citation type="journal article" date="2019" name="Int. J. Syst. Evol. Microbiol.">
        <title>The Global Catalogue of Microorganisms (GCM) 10K type strain sequencing project: providing services to taxonomists for standard genome sequencing and annotation.</title>
        <authorList>
            <consortium name="The Broad Institute Genomics Platform"/>
            <consortium name="The Broad Institute Genome Sequencing Center for Infectious Disease"/>
            <person name="Wu L."/>
            <person name="Ma J."/>
        </authorList>
    </citation>
    <scope>NUCLEOTIDE SEQUENCE [LARGE SCALE GENOMIC DNA]</scope>
    <source>
        <strain evidence="4">JCM 32306</strain>
    </source>
</reference>
<gene>
    <name evidence="3" type="primary">fliK</name>
    <name evidence="3" type="ORF">GCM10009411_27780</name>
</gene>
<dbReference type="CDD" id="cd17470">
    <property type="entry name" value="T3SS_Flik_C"/>
    <property type="match status" value="1"/>
</dbReference>
<feature type="domain" description="Flagellar hook-length control protein-like C-terminal" evidence="2">
    <location>
        <begin position="379"/>
        <end position="460"/>
    </location>
</feature>
<evidence type="ECO:0000259" key="2">
    <source>
        <dbReference type="Pfam" id="PF02120"/>
    </source>
</evidence>
<dbReference type="InterPro" id="IPR052563">
    <property type="entry name" value="FliK"/>
</dbReference>
<dbReference type="Gene3D" id="3.30.750.140">
    <property type="match status" value="1"/>
</dbReference>